<dbReference type="PANTHER" id="PTHR46137:SF1">
    <property type="entry name" value="LRAT DOMAIN-CONTAINING PROTEIN"/>
    <property type="match status" value="1"/>
</dbReference>
<dbReference type="OrthoDB" id="9812095at2"/>
<name>B7K323_RIPO1</name>
<feature type="domain" description="LRAT" evidence="1">
    <location>
        <begin position="12"/>
        <end position="108"/>
    </location>
</feature>
<dbReference type="AlphaFoldDB" id="B7K323"/>
<keyword evidence="3" id="KW-1185">Reference proteome</keyword>
<dbReference type="PROSITE" id="PS51934">
    <property type="entry name" value="LRAT"/>
    <property type="match status" value="1"/>
</dbReference>
<dbReference type="Pfam" id="PF04970">
    <property type="entry name" value="LRAT"/>
    <property type="match status" value="1"/>
</dbReference>
<dbReference type="Proteomes" id="UP000008204">
    <property type="component" value="Chromosome"/>
</dbReference>
<sequence length="225" mass="26487">MARGDQIYVYRELLNLNGVYEHHGIDCGDGYVIHYRKPSETIEKTTLLTFTRGNSIYLREYPNEFCFIPDVVVSRAHVRLGEQKYNFLFNNCEHFATWCKTGINHSTQIKEFLPFLKHLNVAGLYNPLKQALKESDPQNAQRLLQEALDDIRVVWDDLQPQYKQAIKERDTWDQVAREAVKRNRDDLARAALEKKLTYQQKINRFKEQLDQLAIMTEKVLKNLLI</sequence>
<dbReference type="HOGENOM" id="CLU_103720_0_0_3"/>
<proteinExistence type="predicted"/>
<dbReference type="RefSeq" id="WP_012596982.1">
    <property type="nucleotide sequence ID" value="NC_011726.1"/>
</dbReference>
<accession>B7K323</accession>
<dbReference type="Gene3D" id="3.90.1720.10">
    <property type="entry name" value="endopeptidase domain like (from Nostoc punctiforme)"/>
    <property type="match status" value="1"/>
</dbReference>
<evidence type="ECO:0000259" key="1">
    <source>
        <dbReference type="PROSITE" id="PS51934"/>
    </source>
</evidence>
<evidence type="ECO:0000313" key="2">
    <source>
        <dbReference type="EMBL" id="ACK67724.1"/>
    </source>
</evidence>
<evidence type="ECO:0000313" key="3">
    <source>
        <dbReference type="Proteomes" id="UP000008204"/>
    </source>
</evidence>
<dbReference type="KEGG" id="cyp:PCC8801_3774"/>
<gene>
    <name evidence="2" type="ordered locus">PCC8801_3774</name>
</gene>
<dbReference type="PANTHER" id="PTHR46137">
    <property type="entry name" value="OS05G0310600 PROTEIN"/>
    <property type="match status" value="1"/>
</dbReference>
<dbReference type="eggNOG" id="COG1842">
    <property type="taxonomic scope" value="Bacteria"/>
</dbReference>
<organism evidence="2 3">
    <name type="scientific">Rippkaea orientalis (strain PCC 8801 / RF-1)</name>
    <name type="common">Cyanothece sp. (strain PCC 8801)</name>
    <dbReference type="NCBI Taxonomy" id="41431"/>
    <lineage>
        <taxon>Bacteria</taxon>
        <taxon>Bacillati</taxon>
        <taxon>Cyanobacteriota</taxon>
        <taxon>Cyanophyceae</taxon>
        <taxon>Oscillatoriophycideae</taxon>
        <taxon>Chroococcales</taxon>
        <taxon>Aphanothecaceae</taxon>
        <taxon>Rippkaea</taxon>
        <taxon>Rippkaea orientalis</taxon>
    </lineage>
</organism>
<dbReference type="STRING" id="41431.PCC8801_3774"/>
<dbReference type="EMBL" id="CP001287">
    <property type="protein sequence ID" value="ACK67724.1"/>
    <property type="molecule type" value="Genomic_DNA"/>
</dbReference>
<protein>
    <recommendedName>
        <fullName evidence="1">LRAT domain-containing protein</fullName>
    </recommendedName>
</protein>
<reference evidence="3" key="1">
    <citation type="journal article" date="2011" name="MBio">
        <title>Novel metabolic attributes of the genus Cyanothece, comprising a group of unicellular nitrogen-fixing Cyanobacteria.</title>
        <authorList>
            <person name="Bandyopadhyay A."/>
            <person name="Elvitigala T."/>
            <person name="Welsh E."/>
            <person name="Stockel J."/>
            <person name="Liberton M."/>
            <person name="Min H."/>
            <person name="Sherman L.A."/>
            <person name="Pakrasi H.B."/>
        </authorList>
    </citation>
    <scope>NUCLEOTIDE SEQUENCE [LARGE SCALE GENOMIC DNA]</scope>
    <source>
        <strain evidence="3">PCC 8801</strain>
    </source>
</reference>
<dbReference type="InterPro" id="IPR007053">
    <property type="entry name" value="LRAT_dom"/>
</dbReference>